<gene>
    <name evidence="3" type="ORF">CHA01nite_39250</name>
</gene>
<feature type="region of interest" description="Disordered" evidence="1">
    <location>
        <begin position="1"/>
        <end position="35"/>
    </location>
</feature>
<dbReference type="Proteomes" id="UP000321863">
    <property type="component" value="Unassembled WGS sequence"/>
</dbReference>
<protein>
    <submittedName>
        <fullName evidence="3">Uncharacterized protein</fullName>
    </submittedName>
</protein>
<dbReference type="AlphaFoldDB" id="A0A511YSL9"/>
<feature type="compositionally biased region" description="Polar residues" evidence="1">
    <location>
        <begin position="26"/>
        <end position="35"/>
    </location>
</feature>
<keyword evidence="2" id="KW-1133">Transmembrane helix</keyword>
<evidence type="ECO:0000313" key="3">
    <source>
        <dbReference type="EMBL" id="GEN78185.1"/>
    </source>
</evidence>
<keyword evidence="2" id="KW-0472">Membrane</keyword>
<evidence type="ECO:0000256" key="1">
    <source>
        <dbReference type="SAM" id="MobiDB-lite"/>
    </source>
</evidence>
<proteinExistence type="predicted"/>
<keyword evidence="2" id="KW-0812">Transmembrane</keyword>
<comment type="caution">
    <text evidence="3">The sequence shown here is derived from an EMBL/GenBank/DDBJ whole genome shotgun (WGS) entry which is preliminary data.</text>
</comment>
<sequence>MEPGIKNRTAGQAPDERNLFYRNKNRSNTAGRSEQQSVFNDDALAGLKSPINHLTPGLAGVIGIALSGLSYLYLGFKLLKVG</sequence>
<name>A0A511YSL9_9FLAO</name>
<accession>A0A511YSL9</accession>
<feature type="transmembrane region" description="Helical" evidence="2">
    <location>
        <begin position="57"/>
        <end position="76"/>
    </location>
</feature>
<keyword evidence="4" id="KW-1185">Reference proteome</keyword>
<dbReference type="EMBL" id="BJYJ01000055">
    <property type="protein sequence ID" value="GEN78185.1"/>
    <property type="molecule type" value="Genomic_DNA"/>
</dbReference>
<organism evidence="3 4">
    <name type="scientific">Chryseobacterium hagamense</name>
    <dbReference type="NCBI Taxonomy" id="395935"/>
    <lineage>
        <taxon>Bacteria</taxon>
        <taxon>Pseudomonadati</taxon>
        <taxon>Bacteroidota</taxon>
        <taxon>Flavobacteriia</taxon>
        <taxon>Flavobacteriales</taxon>
        <taxon>Weeksellaceae</taxon>
        <taxon>Chryseobacterium group</taxon>
        <taxon>Chryseobacterium</taxon>
    </lineage>
</organism>
<evidence type="ECO:0000313" key="4">
    <source>
        <dbReference type="Proteomes" id="UP000321863"/>
    </source>
</evidence>
<reference evidence="3 4" key="1">
    <citation type="submission" date="2019-07" db="EMBL/GenBank/DDBJ databases">
        <title>Whole genome shotgun sequence of Chryseobacterium hagamense NBRC 105253.</title>
        <authorList>
            <person name="Hosoyama A."/>
            <person name="Uohara A."/>
            <person name="Ohji S."/>
            <person name="Ichikawa N."/>
        </authorList>
    </citation>
    <scope>NUCLEOTIDE SEQUENCE [LARGE SCALE GENOMIC DNA]</scope>
    <source>
        <strain evidence="3 4">NBRC 105253</strain>
    </source>
</reference>
<evidence type="ECO:0000256" key="2">
    <source>
        <dbReference type="SAM" id="Phobius"/>
    </source>
</evidence>